<dbReference type="AlphaFoldDB" id="A0AA37WWA3"/>
<evidence type="ECO:0000313" key="1">
    <source>
        <dbReference type="EMBL" id="GLS83222.1"/>
    </source>
</evidence>
<keyword evidence="2" id="KW-1185">Reference proteome</keyword>
<gene>
    <name evidence="1" type="ORF">GCM10007894_11990</name>
</gene>
<comment type="caution">
    <text evidence="1">The sequence shown here is derived from an EMBL/GenBank/DDBJ whole genome shotgun (WGS) entry which is preliminary data.</text>
</comment>
<dbReference type="EMBL" id="BSPO01000002">
    <property type="protein sequence ID" value="GLS83222.1"/>
    <property type="molecule type" value="Genomic_DNA"/>
</dbReference>
<proteinExistence type="predicted"/>
<organism evidence="1 2">
    <name type="scientific">Paraferrimonas haliotis</name>
    <dbReference type="NCBI Taxonomy" id="2013866"/>
    <lineage>
        <taxon>Bacteria</taxon>
        <taxon>Pseudomonadati</taxon>
        <taxon>Pseudomonadota</taxon>
        <taxon>Gammaproteobacteria</taxon>
        <taxon>Alteromonadales</taxon>
        <taxon>Ferrimonadaceae</taxon>
        <taxon>Paraferrimonas</taxon>
    </lineage>
</organism>
<sequence>MIDVELKKELEPLGLPVFYWPAPPSVNDCIVFNQMDLTESDVGLAKLTHHRVKFRVQIYHRRILDAKAIGELLVALLDKRNSTVGDMPVDYVSFAGYFENYLTESREYQLSYDFIITLRGKLYGK</sequence>
<reference evidence="1 2" key="1">
    <citation type="journal article" date="2014" name="Int. J. Syst. Evol. Microbiol.">
        <title>Complete genome sequence of Corynebacterium casei LMG S-19264T (=DSM 44701T), isolated from a smear-ripened cheese.</title>
        <authorList>
            <consortium name="US DOE Joint Genome Institute (JGI-PGF)"/>
            <person name="Walter F."/>
            <person name="Albersmeier A."/>
            <person name="Kalinowski J."/>
            <person name="Ruckert C."/>
        </authorList>
    </citation>
    <scope>NUCLEOTIDE SEQUENCE [LARGE SCALE GENOMIC DNA]</scope>
    <source>
        <strain evidence="1 2">NBRC 112785</strain>
    </source>
</reference>
<evidence type="ECO:0000313" key="2">
    <source>
        <dbReference type="Proteomes" id="UP001157439"/>
    </source>
</evidence>
<dbReference type="Proteomes" id="UP001157439">
    <property type="component" value="Unassembled WGS sequence"/>
</dbReference>
<dbReference type="RefSeq" id="WP_095497218.1">
    <property type="nucleotide sequence ID" value="NZ_BSPO01000002.1"/>
</dbReference>
<accession>A0AA37WWA3</accession>
<protein>
    <submittedName>
        <fullName evidence="1">Uncharacterized protein</fullName>
    </submittedName>
</protein>
<name>A0AA37WWA3_9GAMM</name>